<dbReference type="Proteomes" id="UP000683557">
    <property type="component" value="Chromosome"/>
</dbReference>
<feature type="chain" id="PRO_5046563185" evidence="3">
    <location>
        <begin position="20"/>
        <end position="527"/>
    </location>
</feature>
<dbReference type="PANTHER" id="PTHR30290:SF38">
    <property type="entry name" value="D,D-DIPEPTIDE-BINDING PERIPLASMIC PROTEIN DDPA-RELATED"/>
    <property type="match status" value="1"/>
</dbReference>
<feature type="signal peptide" evidence="3">
    <location>
        <begin position="1"/>
        <end position="19"/>
    </location>
</feature>
<keyword evidence="2 3" id="KW-0732">Signal</keyword>
<evidence type="ECO:0000313" key="5">
    <source>
        <dbReference type="EMBL" id="QWV95025.1"/>
    </source>
</evidence>
<dbReference type="Pfam" id="PF00496">
    <property type="entry name" value="SBP_bac_5"/>
    <property type="match status" value="1"/>
</dbReference>
<protein>
    <submittedName>
        <fullName evidence="5">Peptide-binding protein</fullName>
    </submittedName>
</protein>
<comment type="similarity">
    <text evidence="1">Belongs to the bacterial solute-binding protein 5 family.</text>
</comment>
<name>A0ABX8JHR1_9BACT</name>
<dbReference type="CDD" id="cd08514">
    <property type="entry name" value="PBP2_AppA_like"/>
    <property type="match status" value="1"/>
</dbReference>
<gene>
    <name evidence="5" type="ORF">KP004_07570</name>
</gene>
<dbReference type="PIRSF" id="PIRSF002741">
    <property type="entry name" value="MppA"/>
    <property type="match status" value="1"/>
</dbReference>
<organism evidence="5 6">
    <name type="scientific">Geomonas oryzisoli</name>
    <dbReference type="NCBI Taxonomy" id="2847992"/>
    <lineage>
        <taxon>Bacteria</taxon>
        <taxon>Pseudomonadati</taxon>
        <taxon>Thermodesulfobacteriota</taxon>
        <taxon>Desulfuromonadia</taxon>
        <taxon>Geobacterales</taxon>
        <taxon>Geobacteraceae</taxon>
        <taxon>Geomonas</taxon>
    </lineage>
</organism>
<evidence type="ECO:0000313" key="6">
    <source>
        <dbReference type="Proteomes" id="UP000683557"/>
    </source>
</evidence>
<dbReference type="InterPro" id="IPR039424">
    <property type="entry name" value="SBP_5"/>
</dbReference>
<dbReference type="RefSeq" id="WP_216801727.1">
    <property type="nucleotide sequence ID" value="NZ_CP076723.1"/>
</dbReference>
<dbReference type="InterPro" id="IPR000914">
    <property type="entry name" value="SBP_5_dom"/>
</dbReference>
<feature type="domain" description="Solute-binding protein family 5" evidence="4">
    <location>
        <begin position="75"/>
        <end position="440"/>
    </location>
</feature>
<reference evidence="5 6" key="1">
    <citation type="submission" date="2021-06" db="EMBL/GenBank/DDBJ databases">
        <title>Gemonas diversity in paddy soil.</title>
        <authorList>
            <person name="Liu G."/>
        </authorList>
    </citation>
    <scope>NUCLEOTIDE SEQUENCE [LARGE SCALE GENOMIC DNA]</scope>
    <source>
        <strain evidence="5 6">RG10</strain>
    </source>
</reference>
<dbReference type="PANTHER" id="PTHR30290">
    <property type="entry name" value="PERIPLASMIC BINDING COMPONENT OF ABC TRANSPORTER"/>
    <property type="match status" value="1"/>
</dbReference>
<dbReference type="EMBL" id="CP076723">
    <property type="protein sequence ID" value="QWV95025.1"/>
    <property type="molecule type" value="Genomic_DNA"/>
</dbReference>
<sequence length="527" mass="59616">MSLARTVCLLVLLFLTACGKDAPWNKAQGQGGSQFVTGSIGEPSNLIPILASDSSSSDISGLVYNGLVRYDKNLKLEGDLAESWEVSPDGLKITFHLRRGVKWHDGHDFTSRDVLYTYRVTVDPKTPTAYAEDFKQVQSAQAPDPYTFRVTYAKPFAPALASWGMPILPAHLLEGKDITKSALSRNPVGTGPYIFKEWVPGQRLVLEAYPKYWEGAPHLARYVYRIIPDNSTMYMELKAGGVDMMGLSPVQYQRQTTREEFLARFNKYRYPASAYTYLGYNLRLPMFQDVRVRRAITCAINKEEIIQGVLLGMGQIAHGPYKPGTWAYKSKVDNDPGYDPERAKELLQEAGYHMGAGGILEKDGKPLSFTIMTNQGNDQRLKCAQIIQMRLKKVGIDVKIRVMEWASFLTNFIDKGKFEAVLLGWTISQDPDLYDVWHSSKTGPKELNFIHYLNPELDRLIVEGRGTFDMAKRRDCYYKIQEILAKDQPYTFLYVPDALPVVTSRIKGIEPAPAGIMHNFIKWYVEQ</sequence>
<evidence type="ECO:0000259" key="4">
    <source>
        <dbReference type="Pfam" id="PF00496"/>
    </source>
</evidence>
<evidence type="ECO:0000256" key="1">
    <source>
        <dbReference type="ARBA" id="ARBA00005695"/>
    </source>
</evidence>
<dbReference type="InterPro" id="IPR030678">
    <property type="entry name" value="Peptide/Ni-bd"/>
</dbReference>
<proteinExistence type="inferred from homology"/>
<evidence type="ECO:0000256" key="3">
    <source>
        <dbReference type="SAM" id="SignalP"/>
    </source>
</evidence>
<keyword evidence="6" id="KW-1185">Reference proteome</keyword>
<accession>A0ABX8JHR1</accession>
<evidence type="ECO:0000256" key="2">
    <source>
        <dbReference type="ARBA" id="ARBA00022729"/>
    </source>
</evidence>
<dbReference type="PROSITE" id="PS51257">
    <property type="entry name" value="PROKAR_LIPOPROTEIN"/>
    <property type="match status" value="1"/>
</dbReference>